<sequence length="184" mass="20108">GGMRQTFFMNQQHEHPNMESDPSSNLVGYIPQSYGALRMSSGQDLGATRNAYYGMQSSPPHSMGQHLHGQYPVNMTPGAHSINSPLTSMGQMTRNLGSGSNMHSSPNAQTMGTGEERRSSLGSPQNQEIIHRQEKITEMRDVRTEGNVDDSPGKKVGKAVKKRAVNLKSKKKVSETNTQSHGLN</sequence>
<name>A0A0B6ZG03_9EUPU</name>
<dbReference type="EMBL" id="HACG01020497">
    <property type="protein sequence ID" value="CEK67362.1"/>
    <property type="molecule type" value="Transcribed_RNA"/>
</dbReference>
<feature type="non-terminal residue" evidence="2">
    <location>
        <position position="184"/>
    </location>
</feature>
<evidence type="ECO:0000256" key="1">
    <source>
        <dbReference type="SAM" id="MobiDB-lite"/>
    </source>
</evidence>
<protein>
    <submittedName>
        <fullName evidence="2">Uncharacterized protein</fullName>
    </submittedName>
</protein>
<feature type="compositionally biased region" description="Polar residues" evidence="1">
    <location>
        <begin position="97"/>
        <end position="112"/>
    </location>
</feature>
<reference evidence="2" key="1">
    <citation type="submission" date="2014-12" db="EMBL/GenBank/DDBJ databases">
        <title>Insight into the proteome of Arion vulgaris.</title>
        <authorList>
            <person name="Aradska J."/>
            <person name="Bulat T."/>
            <person name="Smidak R."/>
            <person name="Sarate P."/>
            <person name="Gangsoo J."/>
            <person name="Sialana F."/>
            <person name="Bilban M."/>
            <person name="Lubec G."/>
        </authorList>
    </citation>
    <scope>NUCLEOTIDE SEQUENCE</scope>
    <source>
        <tissue evidence="2">Skin</tissue>
    </source>
</reference>
<dbReference type="AlphaFoldDB" id="A0A0B6ZG03"/>
<feature type="region of interest" description="Disordered" evidence="1">
    <location>
        <begin position="97"/>
        <end position="184"/>
    </location>
</feature>
<proteinExistence type="predicted"/>
<accession>A0A0B6ZG03</accession>
<organism evidence="2">
    <name type="scientific">Arion vulgaris</name>
    <dbReference type="NCBI Taxonomy" id="1028688"/>
    <lineage>
        <taxon>Eukaryota</taxon>
        <taxon>Metazoa</taxon>
        <taxon>Spiralia</taxon>
        <taxon>Lophotrochozoa</taxon>
        <taxon>Mollusca</taxon>
        <taxon>Gastropoda</taxon>
        <taxon>Heterobranchia</taxon>
        <taxon>Euthyneura</taxon>
        <taxon>Panpulmonata</taxon>
        <taxon>Eupulmonata</taxon>
        <taxon>Stylommatophora</taxon>
        <taxon>Helicina</taxon>
        <taxon>Arionoidea</taxon>
        <taxon>Arionidae</taxon>
        <taxon>Arion</taxon>
    </lineage>
</organism>
<feature type="compositionally biased region" description="Polar residues" evidence="1">
    <location>
        <begin position="175"/>
        <end position="184"/>
    </location>
</feature>
<gene>
    <name evidence="2" type="primary">ORF62340</name>
</gene>
<evidence type="ECO:0000313" key="2">
    <source>
        <dbReference type="EMBL" id="CEK67362.1"/>
    </source>
</evidence>
<feature type="compositionally biased region" description="Basic residues" evidence="1">
    <location>
        <begin position="155"/>
        <end position="171"/>
    </location>
</feature>
<feature type="non-terminal residue" evidence="2">
    <location>
        <position position="1"/>
    </location>
</feature>
<feature type="compositionally biased region" description="Basic and acidic residues" evidence="1">
    <location>
        <begin position="129"/>
        <end position="146"/>
    </location>
</feature>